<feature type="transmembrane region" description="Helical" evidence="1">
    <location>
        <begin position="39"/>
        <end position="58"/>
    </location>
</feature>
<feature type="transmembrane region" description="Helical" evidence="1">
    <location>
        <begin position="148"/>
        <end position="167"/>
    </location>
</feature>
<feature type="transmembrane region" description="Helical" evidence="1">
    <location>
        <begin position="309"/>
        <end position="327"/>
    </location>
</feature>
<reference evidence="4 5" key="1">
    <citation type="submission" date="2019-03" db="EMBL/GenBank/DDBJ databases">
        <title>Genomic Encyclopedia of Type Strains, Phase IV (KMG-IV): sequencing the most valuable type-strain genomes for metagenomic binning, comparative biology and taxonomic classification.</title>
        <authorList>
            <person name="Goeker M."/>
        </authorList>
    </citation>
    <scope>NUCLEOTIDE SEQUENCE [LARGE SCALE GENOMIC DNA]</scope>
    <source>
        <strain evidence="4 5">DSM 102969</strain>
    </source>
</reference>
<protein>
    <submittedName>
        <fullName evidence="4">Uncharacterized membrane protein (DUF4010 family)</fullName>
    </submittedName>
</protein>
<dbReference type="PANTHER" id="PTHR39084:SF1">
    <property type="entry name" value="DUF4010 DOMAIN-CONTAINING PROTEIN"/>
    <property type="match status" value="1"/>
</dbReference>
<feature type="transmembrane region" description="Helical" evidence="1">
    <location>
        <begin position="179"/>
        <end position="197"/>
    </location>
</feature>
<proteinExistence type="predicted"/>
<name>A0A4R6R6U1_9HYPH</name>
<feature type="transmembrane region" description="Helical" evidence="1">
    <location>
        <begin position="203"/>
        <end position="226"/>
    </location>
</feature>
<evidence type="ECO:0000313" key="4">
    <source>
        <dbReference type="EMBL" id="TDP81524.1"/>
    </source>
</evidence>
<feature type="transmembrane region" description="Helical" evidence="1">
    <location>
        <begin position="238"/>
        <end position="262"/>
    </location>
</feature>
<accession>A0A4R6R6U1</accession>
<comment type="caution">
    <text evidence="4">The sequence shown here is derived from an EMBL/GenBank/DDBJ whole genome shotgun (WGS) entry which is preliminary data.</text>
</comment>
<dbReference type="RefSeq" id="WP_245515863.1">
    <property type="nucleotide sequence ID" value="NZ_BSPM01000002.1"/>
</dbReference>
<keyword evidence="5" id="KW-1185">Reference proteome</keyword>
<evidence type="ECO:0000259" key="3">
    <source>
        <dbReference type="Pfam" id="PF13194"/>
    </source>
</evidence>
<feature type="transmembrane region" description="Helical" evidence="1">
    <location>
        <begin position="95"/>
        <end position="128"/>
    </location>
</feature>
<dbReference type="PANTHER" id="PTHR39084">
    <property type="entry name" value="MEMBRANE PROTEIN-RELATED"/>
    <property type="match status" value="1"/>
</dbReference>
<evidence type="ECO:0000313" key="5">
    <source>
        <dbReference type="Proteomes" id="UP000294547"/>
    </source>
</evidence>
<organism evidence="4 5">
    <name type="scientific">Oharaeibacter diazotrophicus</name>
    <dbReference type="NCBI Taxonomy" id="1920512"/>
    <lineage>
        <taxon>Bacteria</taxon>
        <taxon>Pseudomonadati</taxon>
        <taxon>Pseudomonadota</taxon>
        <taxon>Alphaproteobacteria</taxon>
        <taxon>Hyphomicrobiales</taxon>
        <taxon>Pleomorphomonadaceae</taxon>
        <taxon>Oharaeibacter</taxon>
    </lineage>
</organism>
<evidence type="ECO:0000259" key="2">
    <source>
        <dbReference type="Pfam" id="PF02308"/>
    </source>
</evidence>
<sequence length="416" mass="40485">MELDTDMLVRLAVALAGGLLVGLERGWQARAAGEGRRAAGLRTFALAGLLGGLSGAIGAATTPVVTGILFVGFAGVFAAFALLEARADGEVSATSAVAGLVTFAVGAYAAVGDLGVAVAAAVATTVLLALREPLHRWVASLTTAELRAVLTLAAMSFLMLPVIPNRAIDPWGAVNPAEIWMLAILIAGLSFVGYVGVKLLGDRLGILVAAATGGLASSTATTLALSRLAAGSPGAERVLAAGILLSGAVMVTRVGVMVAVIAPATALLLAPSLAVLAGTALVGAAVLMGRRGGATPLGLGLSNPLELGTALKLAVLIAVVGVAVSLLKQYGLGGGVFVVAALSGLVDVDAATLSMARLSRGALGARDAAGAILLTVSVNTAAKTAIAGAVGTPRLALLTGAVGAVGVVGAAAALLA</sequence>
<feature type="transmembrane region" description="Helical" evidence="1">
    <location>
        <begin position="368"/>
        <end position="389"/>
    </location>
</feature>
<dbReference type="EMBL" id="SNXY01000012">
    <property type="protein sequence ID" value="TDP81524.1"/>
    <property type="molecule type" value="Genomic_DNA"/>
</dbReference>
<dbReference type="Proteomes" id="UP000294547">
    <property type="component" value="Unassembled WGS sequence"/>
</dbReference>
<keyword evidence="1" id="KW-0472">Membrane</keyword>
<dbReference type="InterPro" id="IPR025105">
    <property type="entry name" value="DUF4010"/>
</dbReference>
<gene>
    <name evidence="4" type="ORF">EDD54_4394</name>
</gene>
<feature type="transmembrane region" description="Helical" evidence="1">
    <location>
        <begin position="395"/>
        <end position="415"/>
    </location>
</feature>
<keyword evidence="1" id="KW-1133">Transmembrane helix</keyword>
<keyword evidence="1" id="KW-0812">Transmembrane</keyword>
<feature type="domain" description="MgtC/SapB/SrpB/YhiD N-terminal" evidence="2">
    <location>
        <begin position="11"/>
        <end position="136"/>
    </location>
</feature>
<feature type="domain" description="DUF4010" evidence="3">
    <location>
        <begin position="184"/>
        <end position="391"/>
    </location>
</feature>
<feature type="transmembrane region" description="Helical" evidence="1">
    <location>
        <begin position="268"/>
        <end position="288"/>
    </location>
</feature>
<feature type="transmembrane region" description="Helical" evidence="1">
    <location>
        <begin position="64"/>
        <end position="83"/>
    </location>
</feature>
<evidence type="ECO:0000256" key="1">
    <source>
        <dbReference type="SAM" id="Phobius"/>
    </source>
</evidence>
<dbReference type="Pfam" id="PF02308">
    <property type="entry name" value="MgtC"/>
    <property type="match status" value="1"/>
</dbReference>
<dbReference type="Pfam" id="PF13194">
    <property type="entry name" value="DUF4010"/>
    <property type="match status" value="1"/>
</dbReference>
<feature type="transmembrane region" description="Helical" evidence="1">
    <location>
        <begin position="333"/>
        <end position="356"/>
    </location>
</feature>
<dbReference type="AlphaFoldDB" id="A0A4R6R6U1"/>
<dbReference type="InterPro" id="IPR049177">
    <property type="entry name" value="MgtC_SapB_SrpB_YhiD_N"/>
</dbReference>